<evidence type="ECO:0000259" key="1">
    <source>
        <dbReference type="Pfam" id="PF08349"/>
    </source>
</evidence>
<gene>
    <name evidence="2" type="ORF">ENW73_09610</name>
</gene>
<protein>
    <submittedName>
        <fullName evidence="2">DUF1722 domain-containing protein</fullName>
    </submittedName>
</protein>
<dbReference type="Pfam" id="PF08349">
    <property type="entry name" value="DUF1722"/>
    <property type="match status" value="1"/>
</dbReference>
<organism evidence="2">
    <name type="scientific">candidate division WOR-3 bacterium</name>
    <dbReference type="NCBI Taxonomy" id="2052148"/>
    <lineage>
        <taxon>Bacteria</taxon>
        <taxon>Bacteria division WOR-3</taxon>
    </lineage>
</organism>
<dbReference type="InterPro" id="IPR007553">
    <property type="entry name" value="2-thiour_desulf"/>
</dbReference>
<dbReference type="AlphaFoldDB" id="A0A7C6AAP1"/>
<dbReference type="EMBL" id="DTLI01000228">
    <property type="protein sequence ID" value="HHS53087.1"/>
    <property type="molecule type" value="Genomic_DNA"/>
</dbReference>
<comment type="caution">
    <text evidence="2">The sequence shown here is derived from an EMBL/GenBank/DDBJ whole genome shotgun (WGS) entry which is preliminary data.</text>
</comment>
<dbReference type="PANTHER" id="PTHR30087:SF0">
    <property type="entry name" value="INNER MEMBRANE PROTEIN"/>
    <property type="match status" value="1"/>
</dbReference>
<reference evidence="2" key="1">
    <citation type="journal article" date="2020" name="mSystems">
        <title>Genome- and Community-Level Interaction Insights into Carbon Utilization and Element Cycling Functions of Hydrothermarchaeota in Hydrothermal Sediment.</title>
        <authorList>
            <person name="Zhou Z."/>
            <person name="Liu Y."/>
            <person name="Xu W."/>
            <person name="Pan J."/>
            <person name="Luo Z.H."/>
            <person name="Li M."/>
        </authorList>
    </citation>
    <scope>NUCLEOTIDE SEQUENCE [LARGE SCALE GENOMIC DNA]</scope>
    <source>
        <strain evidence="2">SpSt-876</strain>
    </source>
</reference>
<feature type="domain" description="DUF1722" evidence="1">
    <location>
        <begin position="191"/>
        <end position="307"/>
    </location>
</feature>
<dbReference type="PIRSF" id="PIRSF037004">
    <property type="entry name" value="UCP037004"/>
    <property type="match status" value="1"/>
</dbReference>
<dbReference type="InterPro" id="IPR017087">
    <property type="entry name" value="UCP037004"/>
</dbReference>
<proteinExistence type="predicted"/>
<sequence>MNDFPKPNIVVSKCLGFAQCRYNGDTINDPVVDSLSEYVNFQPICPELEIGLGVPRAPIRIIVVKGKKYLYQPATGKDITKEMTNFTTKFLDSLSDIDGFILKYGSPSCGISRVKIYNGFSSTSSPTYGVGFFGGEVLKRFFQLAIEDEGRLKNFVIREYFFTKIFTLAQFRIVKQSGAMSELVKFHTRNKLLFMAHNQVKLKRLGNIVANRAKKSIDNVLKEYELVLYELFTKAPAFTSWINVLQHAFGGISQKLKKSERNFFLNLIEEYRDERIPLSVLTKLIYSWAIRFDAQYLLSQTFLLPFPVGLIKITDSGKGRNW</sequence>
<dbReference type="InterPro" id="IPR013560">
    <property type="entry name" value="DUF1722"/>
</dbReference>
<dbReference type="PANTHER" id="PTHR30087">
    <property type="entry name" value="INNER MEMBRANE PROTEIN"/>
    <property type="match status" value="1"/>
</dbReference>
<name>A0A7C6AAP1_UNCW3</name>
<accession>A0A7C6AAP1</accession>
<dbReference type="Pfam" id="PF04463">
    <property type="entry name" value="2-thiour_desulf"/>
    <property type="match status" value="1"/>
</dbReference>
<evidence type="ECO:0000313" key="2">
    <source>
        <dbReference type="EMBL" id="HHS53087.1"/>
    </source>
</evidence>